<evidence type="ECO:0000313" key="3">
    <source>
        <dbReference type="EMBL" id="QTX11804.1"/>
    </source>
</evidence>
<evidence type="ECO:0000313" key="4">
    <source>
        <dbReference type="Proteomes" id="UP000664466"/>
    </source>
</evidence>
<evidence type="ECO:0000259" key="1">
    <source>
        <dbReference type="Pfam" id="PF13930"/>
    </source>
</evidence>
<dbReference type="RefSeq" id="WP_207250415.1">
    <property type="nucleotide sequence ID" value="NZ_JAFMPM010000006.1"/>
</dbReference>
<reference evidence="3" key="2">
    <citation type="submission" date="2021-04" db="EMBL/GenBank/DDBJ databases">
        <title>Complete Genome and methylome analysis of Thiothrix fructosivorans ATCC 49748.</title>
        <authorList>
            <person name="Fomenkov A."/>
            <person name="Sun L."/>
            <person name="Vincze T."/>
            <person name="Grabovich M.Y."/>
            <person name="Roberts R.J."/>
        </authorList>
    </citation>
    <scope>NUCLEOTIDE SEQUENCE</scope>
    <source>
        <strain evidence="3">ATCC 49748</strain>
    </source>
</reference>
<reference evidence="2 4" key="1">
    <citation type="submission" date="2021-03" db="EMBL/GenBank/DDBJ databases">
        <title>Draft genome and methylome analysis of Thiotrix fructosivoruns ATCC 49748.</title>
        <authorList>
            <person name="Fomenkov A."/>
            <person name="Grabovich M.Y."/>
            <person name="Roberts R.J."/>
        </authorList>
    </citation>
    <scope>NUCLEOTIDE SEQUENCE [LARGE SCALE GENOMIC DNA]</scope>
    <source>
        <strain evidence="2 4">ATCC 49748</strain>
    </source>
</reference>
<dbReference type="Proteomes" id="UP000664466">
    <property type="component" value="Unassembled WGS sequence"/>
</dbReference>
<sequence length="283" mass="31062">MKEQDKHRDEETLAITPDELAKQTIQQGYQTVQHDLNGLWNDQKTARNGAYDWLGLEGIYGDSDANEVAAILAVAAAANTVTDYTGVKGVGKSVVKNMAEDARDVLKSNKTESTQRRAEIPIIEVKTSNAVKGTSEYEVLNSPPANTHVKLDNGTEFKTNASGYVDEITFNPMLLTGVRDSRQTAAGKEGISTDVGGHIQACSLGGTCDRFNLFPQDANFNNSMYKKWENEIRSSFSNGDRVGAVTVKFNRNDNTSARPDSLVIEYSINNIPKRKSFNNESSK</sequence>
<gene>
    <name evidence="3" type="ORF">J1836_005540</name>
    <name evidence="2" type="ORF">J1836_07285</name>
</gene>
<dbReference type="GO" id="GO:0004519">
    <property type="term" value="F:endonuclease activity"/>
    <property type="evidence" value="ECO:0007669"/>
    <property type="project" value="UniProtKB-KW"/>
</dbReference>
<evidence type="ECO:0000313" key="2">
    <source>
        <dbReference type="EMBL" id="MBO0612730.1"/>
    </source>
</evidence>
<keyword evidence="4" id="KW-1185">Reference proteome</keyword>
<proteinExistence type="predicted"/>
<dbReference type="InterPro" id="IPR044927">
    <property type="entry name" value="Endonuclea_NS_2"/>
</dbReference>
<name>A0A8B0SLG7_9GAMM</name>
<keyword evidence="3" id="KW-0378">Hydrolase</keyword>
<accession>A0A8B0SLG7</accession>
<keyword evidence="3" id="KW-0540">Nuclease</keyword>
<dbReference type="EMBL" id="CP072748">
    <property type="protein sequence ID" value="QTX11804.1"/>
    <property type="molecule type" value="Genomic_DNA"/>
</dbReference>
<keyword evidence="3" id="KW-0255">Endonuclease</keyword>
<organism evidence="3">
    <name type="scientific">Thiothrix fructosivorans</name>
    <dbReference type="NCBI Taxonomy" id="111770"/>
    <lineage>
        <taxon>Bacteria</taxon>
        <taxon>Pseudomonadati</taxon>
        <taxon>Pseudomonadota</taxon>
        <taxon>Gammaproteobacteria</taxon>
        <taxon>Thiotrichales</taxon>
        <taxon>Thiotrichaceae</taxon>
        <taxon>Thiothrix</taxon>
    </lineage>
</organism>
<dbReference type="EMBL" id="JAFMPM010000006">
    <property type="protein sequence ID" value="MBO0612730.1"/>
    <property type="molecule type" value="Genomic_DNA"/>
</dbReference>
<protein>
    <submittedName>
        <fullName evidence="3">DNA/RNA non-specific endonuclease</fullName>
    </submittedName>
</protein>
<dbReference type="Pfam" id="PF13930">
    <property type="entry name" value="Endonuclea_NS_2"/>
    <property type="match status" value="1"/>
</dbReference>
<feature type="domain" description="Type VII secretion system protein EssD-like" evidence="1">
    <location>
        <begin position="181"/>
        <end position="269"/>
    </location>
</feature>
<dbReference type="AlphaFoldDB" id="A0A8B0SLG7"/>